<dbReference type="Pfam" id="PF18862">
    <property type="entry name" value="ApeA_NTD1"/>
    <property type="match status" value="2"/>
</dbReference>
<keyword evidence="4" id="KW-1185">Reference proteome</keyword>
<evidence type="ECO:0000259" key="1">
    <source>
        <dbReference type="Pfam" id="PF18739"/>
    </source>
</evidence>
<dbReference type="Proteomes" id="UP000683401">
    <property type="component" value="Chromosome"/>
</dbReference>
<dbReference type="EMBL" id="CP076668">
    <property type="protein sequence ID" value="QWU83043.1"/>
    <property type="molecule type" value="Genomic_DNA"/>
</dbReference>
<evidence type="ECO:0000259" key="2">
    <source>
        <dbReference type="Pfam" id="PF18862"/>
    </source>
</evidence>
<evidence type="ECO:0000313" key="3">
    <source>
        <dbReference type="EMBL" id="QWU83043.1"/>
    </source>
</evidence>
<dbReference type="InterPro" id="IPR041223">
    <property type="entry name" value="ApeA_NTD"/>
</dbReference>
<feature type="domain" description="ApeA N-terminal" evidence="2">
    <location>
        <begin position="16"/>
        <end position="114"/>
    </location>
</feature>
<proteinExistence type="predicted"/>
<feature type="domain" description="ApeA N-terminal" evidence="2">
    <location>
        <begin position="194"/>
        <end position="307"/>
    </location>
</feature>
<protein>
    <recommendedName>
        <fullName evidence="5">ApeA N-terminal domain-containing protein</fullName>
    </recommendedName>
</protein>
<evidence type="ECO:0000313" key="4">
    <source>
        <dbReference type="Proteomes" id="UP000683401"/>
    </source>
</evidence>
<dbReference type="Pfam" id="PF18739">
    <property type="entry name" value="HEPN_Apea"/>
    <property type="match status" value="1"/>
</dbReference>
<name>A0ABX8HSJ1_9PSED</name>
<gene>
    <name evidence="3" type="ORF">KQP88_24190</name>
</gene>
<evidence type="ECO:0008006" key="5">
    <source>
        <dbReference type="Google" id="ProtNLM"/>
    </source>
</evidence>
<feature type="domain" description="Apea-like HEPN" evidence="1">
    <location>
        <begin position="363"/>
        <end position="470"/>
    </location>
</feature>
<dbReference type="InterPro" id="IPR041229">
    <property type="entry name" value="HEPN_Apea"/>
</dbReference>
<reference evidence="4" key="1">
    <citation type="submission" date="2021-06" db="EMBL/GenBank/DDBJ databases">
        <title>Identification of Pseudomonas cichorii causing bacterial leaf black spot of flue-cured tobacco, a new disease in China.</title>
        <authorList>
            <person name="Lu C.-H."/>
        </authorList>
    </citation>
    <scope>NUCLEOTIDE SEQUENCE [LARGE SCALE GENOMIC DNA]</scope>
    <source>
        <strain evidence="4">LJ2</strain>
    </source>
</reference>
<accession>A0ABX8HSJ1</accession>
<sequence length="505" mass="57092">MHTHEQYNGIFLSTDSQFAGLLKVAGANSNLKLVGQKFWECPEAEYTDIHGVMNDGKKASLLDCVLNGKKKYRFDDNSQCESIFFPHYIAVGEEFIRSGERVIQAVRYHFENVDCLLSSHKTFKALHPDVEDVRQLLESDHKRQEQIGETYGWAKLEFDPQIGDYPHLLYFSGAWEILAGQSDVGKISLTNRTSHNMGSAAGIGISNEVTVNIEFKEAKTLGIAIDALISLHSLFELILGHRQRYRWIELELTHRSTAPAPDIPSCARLYWSLCNERVDGDSKISLGDALLSPERRPEEFSKVMTGWINSTGSMSRPRTRFATAFFDSYSVNRIVGAANMFDLLPESHAPKVKEADALLKDAVKKCRDIFKELPDSFARQSVLSSLGRIGNASLRDKIYHRAEKVISAVGEKFPDLYLPCNHAVLSRNHYVHGSKGSFDYESNFTEFAFLTDTLEFVFAASDLLDLGWDLKAWIEQETSMTHPFGVYARNYLENVNRLKNLLELP</sequence>
<dbReference type="RefSeq" id="WP_216704389.1">
    <property type="nucleotide sequence ID" value="NZ_CP076668.1"/>
</dbReference>
<organism evidence="3 4">
    <name type="scientific">Pseudomonas lijiangensis</name>
    <dbReference type="NCBI Taxonomy" id="2995658"/>
    <lineage>
        <taxon>Bacteria</taxon>
        <taxon>Pseudomonadati</taxon>
        <taxon>Pseudomonadota</taxon>
        <taxon>Gammaproteobacteria</taxon>
        <taxon>Pseudomonadales</taxon>
        <taxon>Pseudomonadaceae</taxon>
        <taxon>Pseudomonas</taxon>
    </lineage>
</organism>